<dbReference type="Gene3D" id="3.40.50.300">
    <property type="entry name" value="P-loop containing nucleotide triphosphate hydrolases"/>
    <property type="match status" value="1"/>
</dbReference>
<evidence type="ECO:0000256" key="4">
    <source>
        <dbReference type="ARBA" id="ARBA00022840"/>
    </source>
</evidence>
<accession>A0A4R0HXA2</accession>
<dbReference type="InterPro" id="IPR003593">
    <property type="entry name" value="AAA+_ATPase"/>
</dbReference>
<name>A0A4R0HXA2_9ACTN</name>
<comment type="caution">
    <text evidence="6">The sequence shown here is derived from an EMBL/GenBank/DDBJ whole genome shotgun (WGS) entry which is preliminary data.</text>
</comment>
<dbReference type="OrthoDB" id="9804819at2"/>
<dbReference type="SMART" id="SM00382">
    <property type="entry name" value="AAA"/>
    <property type="match status" value="1"/>
</dbReference>
<keyword evidence="7" id="KW-1185">Reference proteome</keyword>
<keyword evidence="2" id="KW-0813">Transport</keyword>
<evidence type="ECO:0000259" key="5">
    <source>
        <dbReference type="PROSITE" id="PS50893"/>
    </source>
</evidence>
<dbReference type="Pfam" id="PF00005">
    <property type="entry name" value="ABC_tran"/>
    <property type="match status" value="1"/>
</dbReference>
<dbReference type="RefSeq" id="WP_131296601.1">
    <property type="nucleotide sequence ID" value="NZ_SJKA01000030.1"/>
</dbReference>
<dbReference type="InterPro" id="IPR003439">
    <property type="entry name" value="ABC_transporter-like_ATP-bd"/>
</dbReference>
<dbReference type="GO" id="GO:0016887">
    <property type="term" value="F:ATP hydrolysis activity"/>
    <property type="evidence" value="ECO:0007669"/>
    <property type="project" value="InterPro"/>
</dbReference>
<evidence type="ECO:0000256" key="2">
    <source>
        <dbReference type="ARBA" id="ARBA00022448"/>
    </source>
</evidence>
<proteinExistence type="inferred from homology"/>
<evidence type="ECO:0000256" key="3">
    <source>
        <dbReference type="ARBA" id="ARBA00022741"/>
    </source>
</evidence>
<dbReference type="Proteomes" id="UP000292695">
    <property type="component" value="Unassembled WGS sequence"/>
</dbReference>
<keyword evidence="4 6" id="KW-0067">ATP-binding</keyword>
<reference evidence="6 7" key="1">
    <citation type="submission" date="2019-02" db="EMBL/GenBank/DDBJ databases">
        <title>Kribbella capetownensis sp. nov. and Kribbella speibonae sp. nov., isolated from soil.</title>
        <authorList>
            <person name="Curtis S.M."/>
            <person name="Norton I."/>
            <person name="Everest G.J."/>
            <person name="Meyers P.R."/>
        </authorList>
    </citation>
    <scope>NUCLEOTIDE SEQUENCE [LARGE SCALE GENOMIC DNA]</scope>
    <source>
        <strain evidence="6 7">DSM 27082</strain>
    </source>
</reference>
<protein>
    <submittedName>
        <fullName evidence="6">ABC transporter ATP-binding protein</fullName>
    </submittedName>
</protein>
<gene>
    <name evidence="6" type="ORF">E0H50_41155</name>
</gene>
<dbReference type="PANTHER" id="PTHR43335:SF4">
    <property type="entry name" value="ABC TRANSPORTER, ATP-BINDING PROTEIN"/>
    <property type="match status" value="1"/>
</dbReference>
<dbReference type="EMBL" id="SJKA01000030">
    <property type="protein sequence ID" value="TCC16086.1"/>
    <property type="molecule type" value="Genomic_DNA"/>
</dbReference>
<organism evidence="6 7">
    <name type="scientific">Kribbella sindirgiensis</name>
    <dbReference type="NCBI Taxonomy" id="1124744"/>
    <lineage>
        <taxon>Bacteria</taxon>
        <taxon>Bacillati</taxon>
        <taxon>Actinomycetota</taxon>
        <taxon>Actinomycetes</taxon>
        <taxon>Propionibacteriales</taxon>
        <taxon>Kribbellaceae</taxon>
        <taxon>Kribbella</taxon>
    </lineage>
</organism>
<evidence type="ECO:0000313" key="7">
    <source>
        <dbReference type="Proteomes" id="UP000292695"/>
    </source>
</evidence>
<dbReference type="InterPro" id="IPR027417">
    <property type="entry name" value="P-loop_NTPase"/>
</dbReference>
<keyword evidence="3" id="KW-0547">Nucleotide-binding</keyword>
<dbReference type="PROSITE" id="PS50893">
    <property type="entry name" value="ABC_TRANSPORTER_2"/>
    <property type="match status" value="1"/>
</dbReference>
<evidence type="ECO:0000313" key="6">
    <source>
        <dbReference type="EMBL" id="TCC16086.1"/>
    </source>
</evidence>
<dbReference type="AlphaFoldDB" id="A0A4R0HXA2"/>
<dbReference type="CDD" id="cd03230">
    <property type="entry name" value="ABC_DR_subfamily_A"/>
    <property type="match status" value="1"/>
</dbReference>
<dbReference type="SUPFAM" id="SSF52540">
    <property type="entry name" value="P-loop containing nucleoside triphosphate hydrolases"/>
    <property type="match status" value="1"/>
</dbReference>
<feature type="domain" description="ABC transporter" evidence="5">
    <location>
        <begin position="5"/>
        <end position="230"/>
    </location>
</feature>
<dbReference type="PANTHER" id="PTHR43335">
    <property type="entry name" value="ABC TRANSPORTER, ATP-BINDING PROTEIN"/>
    <property type="match status" value="1"/>
</dbReference>
<dbReference type="GO" id="GO:0005524">
    <property type="term" value="F:ATP binding"/>
    <property type="evidence" value="ECO:0007669"/>
    <property type="project" value="UniProtKB-KW"/>
</dbReference>
<comment type="similarity">
    <text evidence="1">Belongs to the ABC transporter superfamily.</text>
</comment>
<evidence type="ECO:0000256" key="1">
    <source>
        <dbReference type="ARBA" id="ARBA00005417"/>
    </source>
</evidence>
<sequence>METVIKTRGLTKRFGRRTALDRLDLDVPPGVIVGYLGPNGAGKTTTIRLLAGLIRPTAGSAMVFGFDAADQYDALQRRIGYLPGDFVAYPDLTGTQYLNYFAHLYGGVDRNRIELLAKRFDLDLGVRIGALSRGNRQKVGIVQAFMHDPDLLILDEPTSGLDPLMQREFRALLRETRDAGRTVFLSSHMLSEVEAVADTVAILRAGRLVTVQSVQALKDRARRRLDLTFADVPPAARIHAVPGVQDVSVDGHTVRVTVTGSTAELLKAVAPYDVTNVLSHEADLEAAFLDYYDGQEEPCSATSS</sequence>